<evidence type="ECO:0000256" key="6">
    <source>
        <dbReference type="ARBA" id="ARBA00022490"/>
    </source>
</evidence>
<feature type="domain" description="C2" evidence="8">
    <location>
        <begin position="923"/>
        <end position="1050"/>
    </location>
</feature>
<feature type="domain" description="MHD1" evidence="9">
    <location>
        <begin position="569"/>
        <end position="690"/>
    </location>
</feature>
<dbReference type="CDD" id="cd04009">
    <property type="entry name" value="C2B_Munc13-like"/>
    <property type="match status" value="1"/>
</dbReference>
<keyword evidence="6" id="KW-0963">Cytoplasm</keyword>
<evidence type="ECO:0000259" key="9">
    <source>
        <dbReference type="PROSITE" id="PS51258"/>
    </source>
</evidence>
<dbReference type="GO" id="GO:0006887">
    <property type="term" value="P:exocytosis"/>
    <property type="evidence" value="ECO:0007669"/>
    <property type="project" value="UniProtKB-KW"/>
</dbReference>
<dbReference type="PANTHER" id="PTHR45999">
    <property type="entry name" value="UNC-13-4A, ISOFORM B"/>
    <property type="match status" value="1"/>
</dbReference>
<dbReference type="InterPro" id="IPR000008">
    <property type="entry name" value="C2_dom"/>
</dbReference>
<dbReference type="InterPro" id="IPR014770">
    <property type="entry name" value="Munc13_1"/>
</dbReference>
<dbReference type="Gene3D" id="1.10.357.50">
    <property type="match status" value="1"/>
</dbReference>
<comment type="subcellular location">
    <subcellularLocation>
        <location evidence="2">Cytoplasm</location>
    </subcellularLocation>
    <subcellularLocation>
        <location evidence="3">Late endosome</location>
    </subcellularLocation>
    <subcellularLocation>
        <location evidence="1">Recycling endosome</location>
    </subcellularLocation>
</comment>
<dbReference type="PROSITE" id="PS51259">
    <property type="entry name" value="MHD2"/>
    <property type="match status" value="1"/>
</dbReference>
<dbReference type="InterPro" id="IPR052095">
    <property type="entry name" value="UNC-13_domain"/>
</dbReference>
<evidence type="ECO:0000256" key="3">
    <source>
        <dbReference type="ARBA" id="ARBA00004603"/>
    </source>
</evidence>
<dbReference type="PROSITE" id="PS50004">
    <property type="entry name" value="C2"/>
    <property type="match status" value="2"/>
</dbReference>
<name>A0AAJ7TSJ9_PETMA</name>
<dbReference type="Proteomes" id="UP001318040">
    <property type="component" value="Chromosome 37"/>
</dbReference>
<proteinExistence type="inferred from homology"/>
<dbReference type="InterPro" id="IPR014772">
    <property type="entry name" value="Munc13_dom-2"/>
</dbReference>
<dbReference type="PROSITE" id="PS51258">
    <property type="entry name" value="MHD1"/>
    <property type="match status" value="1"/>
</dbReference>
<sequence>MEALDSEVETLYEDITYMVHHWIGERENEDENNISRNQLLIYVQQVFNKSADEHLAVVNKVKNRTPPSYTLFVEVIEARNLAAKDANGFSDPYCILGIIQGSANRELTPSAWDAADKKKRHSDAKPLAENKCSFSKSVCMTKIKAKTLNPVWNESFNLDVTDIKDGVFHLDIWDYDEDLTVVDAVKTLNEVHTIKGVHRYLKQVVKSVKSHSAKEEDDSAADDFLGCVDISLKELSMTGRKEWFHLQKQPSFSNVSGDCHLSLHISAKEESSTGASASSDSNVPPKQRYPIKIQLVLMTGLLRHELKVMREAQDWSGELSTGATRILALNSVQRGLTSSQQAVARWIVYSTELCSRGVHYEMLQPCLEEMQRTWKRLDAQSPEAQLLCASFTAYIDDVLSKLRQIPALPAESEDATAKLQAMLCVLAHLYKTEAFQQLCAYHGDLEALVTTAIQEGTESWYRSLAQPDKDAQESASQHAAAAVAVRDGRERLARLSAIVEAVNTELGLKKRPYQELFLRSVNVDYFNIVYCLLERLVADTAQRVAEDMSQLLKGAEDGQSDCEVGEMLFVVYVHLKELHGLHQHVTDRATETLALFGFHKWFQPAINKWFVVIQQKIHDRIRRAVIIDPLEAMDSLVPHSTSAVDTATCLSQLEKFWHNLAWPEPLEAFVLATKLTQDICDASVAYATLIHQKLERCSAASAGGESKVSSQLCAVVGDLDFVREKLLLFPEQLGWEEFGVAIGDHGKQVQTALYGQLHGAQDDLACQASDILTCVPTRMLLDLKQRVASLVNAPDSIQPPEALSPLIEYLEASLFTFNQRLSKERCIRIMQTVWTALLDIFTDAVRSRQSHCVSFDVRFHYSLLALRETFHADGEGLLPAVLESDAFQVLEKKLRLKTLSTVELIEEFYLERIKEQELCHQSGLGELRVRCWHAESRLHVEVLNATGLPAMDSNGLSDPFVTLDLCPYHHFPLAKSARTQTQNNTLNPIFDETFEFSVSEEQCRSRSACVLMTVVDFDLFTANDYIGQMVLRLNDVACVETRAAPPALPQRSLPLIDKSLHADIDILEILEERSVERDVQELLKKWK</sequence>
<dbReference type="Pfam" id="PF06292">
    <property type="entry name" value="MUN"/>
    <property type="match status" value="1"/>
</dbReference>
<evidence type="ECO:0000256" key="2">
    <source>
        <dbReference type="ARBA" id="ARBA00004496"/>
    </source>
</evidence>
<dbReference type="SUPFAM" id="SSF49562">
    <property type="entry name" value="C2 domain (Calcium/lipid-binding domain, CaLB)"/>
    <property type="match status" value="2"/>
</dbReference>
<dbReference type="InterPro" id="IPR010439">
    <property type="entry name" value="MUN_dom"/>
</dbReference>
<evidence type="ECO:0000256" key="1">
    <source>
        <dbReference type="ARBA" id="ARBA00004172"/>
    </source>
</evidence>
<accession>A0AAJ7TSJ9</accession>
<organism evidence="11 12">
    <name type="scientific">Petromyzon marinus</name>
    <name type="common">Sea lamprey</name>
    <dbReference type="NCBI Taxonomy" id="7757"/>
    <lineage>
        <taxon>Eukaryota</taxon>
        <taxon>Metazoa</taxon>
        <taxon>Chordata</taxon>
        <taxon>Craniata</taxon>
        <taxon>Vertebrata</taxon>
        <taxon>Cyclostomata</taxon>
        <taxon>Hyperoartia</taxon>
        <taxon>Petromyzontiformes</taxon>
        <taxon>Petromyzontidae</taxon>
        <taxon>Petromyzon</taxon>
    </lineage>
</organism>
<protein>
    <submittedName>
        <fullName evidence="12">BAI1-associated protein 3-like</fullName>
    </submittedName>
</protein>
<dbReference type="RefSeq" id="XP_032823287.1">
    <property type="nucleotide sequence ID" value="XM_032967396.1"/>
</dbReference>
<dbReference type="GO" id="GO:0005770">
    <property type="term" value="C:late endosome"/>
    <property type="evidence" value="ECO:0007669"/>
    <property type="project" value="UniProtKB-SubCell"/>
</dbReference>
<dbReference type="AlphaFoldDB" id="A0AAJ7TSJ9"/>
<dbReference type="GO" id="GO:0055037">
    <property type="term" value="C:recycling endosome"/>
    <property type="evidence" value="ECO:0007669"/>
    <property type="project" value="UniProtKB-SubCell"/>
</dbReference>
<dbReference type="Gene3D" id="2.60.40.150">
    <property type="entry name" value="C2 domain"/>
    <property type="match status" value="2"/>
</dbReference>
<feature type="domain" description="C2" evidence="8">
    <location>
        <begin position="49"/>
        <end position="201"/>
    </location>
</feature>
<evidence type="ECO:0000313" key="12">
    <source>
        <dbReference type="RefSeq" id="XP_032823287.1"/>
    </source>
</evidence>
<dbReference type="SMART" id="SM00239">
    <property type="entry name" value="C2"/>
    <property type="match status" value="2"/>
</dbReference>
<reference evidence="12" key="1">
    <citation type="submission" date="2025-08" db="UniProtKB">
        <authorList>
            <consortium name="RefSeq"/>
        </authorList>
    </citation>
    <scope>IDENTIFICATION</scope>
    <source>
        <tissue evidence="12">Sperm</tissue>
    </source>
</reference>
<dbReference type="Pfam" id="PF00168">
    <property type="entry name" value="C2"/>
    <property type="match status" value="2"/>
</dbReference>
<keyword evidence="5" id="KW-0268">Exocytosis</keyword>
<keyword evidence="11" id="KW-1185">Reference proteome</keyword>
<evidence type="ECO:0000259" key="10">
    <source>
        <dbReference type="PROSITE" id="PS51259"/>
    </source>
</evidence>
<dbReference type="InterPro" id="IPR035892">
    <property type="entry name" value="C2_domain_sf"/>
</dbReference>
<dbReference type="CDD" id="cd08676">
    <property type="entry name" value="C2A_Munc13-like"/>
    <property type="match status" value="1"/>
</dbReference>
<dbReference type="PANTHER" id="PTHR45999:SF4">
    <property type="entry name" value="UNC-13-4A, ISOFORM B"/>
    <property type="match status" value="1"/>
</dbReference>
<evidence type="ECO:0000313" key="11">
    <source>
        <dbReference type="Proteomes" id="UP001318040"/>
    </source>
</evidence>
<comment type="similarity">
    <text evidence="4">Belongs to the unc-13 family.</text>
</comment>
<gene>
    <name evidence="12" type="primary">LOC116949756</name>
</gene>
<feature type="domain" description="MHD2" evidence="10">
    <location>
        <begin position="800"/>
        <end position="908"/>
    </location>
</feature>
<dbReference type="GO" id="GO:0099503">
    <property type="term" value="C:secretory vesicle"/>
    <property type="evidence" value="ECO:0007669"/>
    <property type="project" value="TreeGrafter"/>
</dbReference>
<evidence type="ECO:0000256" key="4">
    <source>
        <dbReference type="ARBA" id="ARBA00005823"/>
    </source>
</evidence>
<evidence type="ECO:0000256" key="7">
    <source>
        <dbReference type="ARBA" id="ARBA00022753"/>
    </source>
</evidence>
<dbReference type="Gene3D" id="1.20.58.1100">
    <property type="match status" value="1"/>
</dbReference>
<keyword evidence="7" id="KW-0967">Endosome</keyword>
<dbReference type="KEGG" id="pmrn:116949756"/>
<evidence type="ECO:0000256" key="5">
    <source>
        <dbReference type="ARBA" id="ARBA00022483"/>
    </source>
</evidence>
<evidence type="ECO:0000259" key="8">
    <source>
        <dbReference type="PROSITE" id="PS50004"/>
    </source>
</evidence>